<evidence type="ECO:0000256" key="1">
    <source>
        <dbReference type="SAM" id="MobiDB-lite"/>
    </source>
</evidence>
<gene>
    <name evidence="2" type="ORF">QYE76_032798</name>
</gene>
<protein>
    <submittedName>
        <fullName evidence="2">Uncharacterized protein</fullName>
    </submittedName>
</protein>
<proteinExistence type="predicted"/>
<comment type="caution">
    <text evidence="2">The sequence shown here is derived from an EMBL/GenBank/DDBJ whole genome shotgun (WGS) entry which is preliminary data.</text>
</comment>
<evidence type="ECO:0000313" key="2">
    <source>
        <dbReference type="EMBL" id="KAK1609125.1"/>
    </source>
</evidence>
<feature type="compositionally biased region" description="Basic residues" evidence="1">
    <location>
        <begin position="7"/>
        <end position="20"/>
    </location>
</feature>
<sequence>MDARGRSGTHAREVKKKSRPTQHPVGPAATPARPVTSPVQPDATPDAPRRQPDDTLTPTERVTAEQFPRPVNTRRQVRFEPACPVPGPVDRPPDRPSPSLDAKLVNQKDKDAADLITWRDYEALRNEMRREFRIEDDGLRGEVQEIKQKLDATNETVTAMADQMTDIQRSLQALHLAVENLTNQQQQQDEDPDEVPGRGDRPRGWAPLGLHGRGHDEEDGLGKPKFSIPKFEGGVDVEEYLTWELKIEKLWSYIRLH</sequence>
<feature type="region of interest" description="Disordered" evidence="1">
    <location>
        <begin position="181"/>
        <end position="225"/>
    </location>
</feature>
<keyword evidence="3" id="KW-1185">Reference proteome</keyword>
<name>A0AAD8VLH6_LOLMU</name>
<dbReference type="EMBL" id="JAUUTY010000007">
    <property type="protein sequence ID" value="KAK1609125.1"/>
    <property type="molecule type" value="Genomic_DNA"/>
</dbReference>
<evidence type="ECO:0000313" key="3">
    <source>
        <dbReference type="Proteomes" id="UP001231189"/>
    </source>
</evidence>
<feature type="region of interest" description="Disordered" evidence="1">
    <location>
        <begin position="1"/>
        <end position="102"/>
    </location>
</feature>
<dbReference type="AlphaFoldDB" id="A0AAD8VLH6"/>
<feature type="compositionally biased region" description="Basic and acidic residues" evidence="1">
    <location>
        <begin position="213"/>
        <end position="222"/>
    </location>
</feature>
<organism evidence="2 3">
    <name type="scientific">Lolium multiflorum</name>
    <name type="common">Italian ryegrass</name>
    <name type="synonym">Lolium perenne subsp. multiflorum</name>
    <dbReference type="NCBI Taxonomy" id="4521"/>
    <lineage>
        <taxon>Eukaryota</taxon>
        <taxon>Viridiplantae</taxon>
        <taxon>Streptophyta</taxon>
        <taxon>Embryophyta</taxon>
        <taxon>Tracheophyta</taxon>
        <taxon>Spermatophyta</taxon>
        <taxon>Magnoliopsida</taxon>
        <taxon>Liliopsida</taxon>
        <taxon>Poales</taxon>
        <taxon>Poaceae</taxon>
        <taxon>BOP clade</taxon>
        <taxon>Pooideae</taxon>
        <taxon>Poodae</taxon>
        <taxon>Poeae</taxon>
        <taxon>Poeae Chloroplast Group 2 (Poeae type)</taxon>
        <taxon>Loliodinae</taxon>
        <taxon>Loliinae</taxon>
        <taxon>Lolium</taxon>
    </lineage>
</organism>
<accession>A0AAD8VLH6</accession>
<reference evidence="2" key="1">
    <citation type="submission" date="2023-07" db="EMBL/GenBank/DDBJ databases">
        <title>A chromosome-level genome assembly of Lolium multiflorum.</title>
        <authorList>
            <person name="Chen Y."/>
            <person name="Copetti D."/>
            <person name="Kolliker R."/>
            <person name="Studer B."/>
        </authorList>
    </citation>
    <scope>NUCLEOTIDE SEQUENCE</scope>
    <source>
        <strain evidence="2">02402/16</strain>
        <tissue evidence="2">Leaf</tissue>
    </source>
</reference>
<dbReference type="Proteomes" id="UP001231189">
    <property type="component" value="Unassembled WGS sequence"/>
</dbReference>